<evidence type="ECO:0000313" key="3">
    <source>
        <dbReference type="Proteomes" id="UP001066276"/>
    </source>
</evidence>
<proteinExistence type="predicted"/>
<feature type="region of interest" description="Disordered" evidence="1">
    <location>
        <begin position="1"/>
        <end position="205"/>
    </location>
</feature>
<comment type="caution">
    <text evidence="2">The sequence shown here is derived from an EMBL/GenBank/DDBJ whole genome shotgun (WGS) entry which is preliminary data.</text>
</comment>
<organism evidence="2 3">
    <name type="scientific">Pleurodeles waltl</name>
    <name type="common">Iberian ribbed newt</name>
    <dbReference type="NCBI Taxonomy" id="8319"/>
    <lineage>
        <taxon>Eukaryota</taxon>
        <taxon>Metazoa</taxon>
        <taxon>Chordata</taxon>
        <taxon>Craniata</taxon>
        <taxon>Vertebrata</taxon>
        <taxon>Euteleostomi</taxon>
        <taxon>Amphibia</taxon>
        <taxon>Batrachia</taxon>
        <taxon>Caudata</taxon>
        <taxon>Salamandroidea</taxon>
        <taxon>Salamandridae</taxon>
        <taxon>Pleurodelinae</taxon>
        <taxon>Pleurodeles</taxon>
    </lineage>
</organism>
<gene>
    <name evidence="2" type="ORF">NDU88_000649</name>
</gene>
<reference evidence="2" key="1">
    <citation type="journal article" date="2022" name="bioRxiv">
        <title>Sequencing and chromosome-scale assembly of the giantPleurodeles waltlgenome.</title>
        <authorList>
            <person name="Brown T."/>
            <person name="Elewa A."/>
            <person name="Iarovenko S."/>
            <person name="Subramanian E."/>
            <person name="Araus A.J."/>
            <person name="Petzold A."/>
            <person name="Susuki M."/>
            <person name="Suzuki K.-i.T."/>
            <person name="Hayashi T."/>
            <person name="Toyoda A."/>
            <person name="Oliveira C."/>
            <person name="Osipova E."/>
            <person name="Leigh N.D."/>
            <person name="Simon A."/>
            <person name="Yun M.H."/>
        </authorList>
    </citation>
    <scope>NUCLEOTIDE SEQUENCE</scope>
    <source>
        <strain evidence="2">20211129_DDA</strain>
        <tissue evidence="2">Liver</tissue>
    </source>
</reference>
<sequence>MPTRSMSGYNVIKGLHPSTKSRGTAPAEVSRAGQVSTGHPGARPRQELPSSPVPKSGQRRVPQGCKAAEAARLQGPQWRGPRFDATAKPAPQKSPHPQPHQQTSSGNSSAAGPAGAQLAAKQERASGAVDQAQAQARPSATSSRRAPTSPGPGECGSAATRDDSSSWGALNQPLQQEKCRIKIQPGRALRGDGHLTGRLATPPKV</sequence>
<evidence type="ECO:0000256" key="1">
    <source>
        <dbReference type="SAM" id="MobiDB-lite"/>
    </source>
</evidence>
<dbReference type="EMBL" id="JANPWB010000011">
    <property type="protein sequence ID" value="KAJ1122145.1"/>
    <property type="molecule type" value="Genomic_DNA"/>
</dbReference>
<protein>
    <submittedName>
        <fullName evidence="2">Uncharacterized protein</fullName>
    </submittedName>
</protein>
<feature type="compositionally biased region" description="Low complexity" evidence="1">
    <location>
        <begin position="99"/>
        <end position="120"/>
    </location>
</feature>
<feature type="compositionally biased region" description="Polar residues" evidence="1">
    <location>
        <begin position="165"/>
        <end position="175"/>
    </location>
</feature>
<name>A0AAV7P1I1_PLEWA</name>
<accession>A0AAV7P1I1</accession>
<dbReference type="Proteomes" id="UP001066276">
    <property type="component" value="Chromosome 7"/>
</dbReference>
<keyword evidence="3" id="KW-1185">Reference proteome</keyword>
<dbReference type="AlphaFoldDB" id="A0AAV7P1I1"/>
<feature type="compositionally biased region" description="Polar residues" evidence="1">
    <location>
        <begin position="132"/>
        <end position="146"/>
    </location>
</feature>
<evidence type="ECO:0000313" key="2">
    <source>
        <dbReference type="EMBL" id="KAJ1122145.1"/>
    </source>
</evidence>